<dbReference type="PROSITE" id="PS51257">
    <property type="entry name" value="PROKAR_LIPOPROTEIN"/>
    <property type="match status" value="1"/>
</dbReference>
<dbReference type="SUPFAM" id="SSF48179">
    <property type="entry name" value="6-phosphogluconate dehydrogenase C-terminal domain-like"/>
    <property type="match status" value="1"/>
</dbReference>
<keyword evidence="8" id="KW-1185">Reference proteome</keyword>
<dbReference type="AlphaFoldDB" id="A0AAW0YPU3"/>
<dbReference type="GeneID" id="92179293"/>
<dbReference type="FunFam" id="1.10.1040.10:FF:000017">
    <property type="entry name" value="2-dehydropantoate 2-reductase"/>
    <property type="match status" value="1"/>
</dbReference>
<dbReference type="InterPro" id="IPR013328">
    <property type="entry name" value="6PGD_dom2"/>
</dbReference>
<evidence type="ECO:0000256" key="4">
    <source>
        <dbReference type="RuleBase" id="RU362068"/>
    </source>
</evidence>
<evidence type="ECO:0000313" key="8">
    <source>
        <dbReference type="Proteomes" id="UP001388673"/>
    </source>
</evidence>
<dbReference type="PANTHER" id="PTHR21708">
    <property type="entry name" value="PROBABLE 2-DEHYDROPANTOATE 2-REDUCTASE"/>
    <property type="match status" value="1"/>
</dbReference>
<keyword evidence="2 4" id="KW-0521">NADP</keyword>
<evidence type="ECO:0000259" key="5">
    <source>
        <dbReference type="Pfam" id="PF02558"/>
    </source>
</evidence>
<reference evidence="7 8" key="1">
    <citation type="journal article" date="2024" name="bioRxiv">
        <title>Comparative genomics of Cryptococcus and Kwoniella reveals pathogenesis evolution and contrasting karyotype dynamics via intercentromeric recombination or chromosome fusion.</title>
        <authorList>
            <person name="Coelho M.A."/>
            <person name="David-Palma M."/>
            <person name="Shea T."/>
            <person name="Bowers K."/>
            <person name="McGinley-Smith S."/>
            <person name="Mohammad A.W."/>
            <person name="Gnirke A."/>
            <person name="Yurkov A.M."/>
            <person name="Nowrousian M."/>
            <person name="Sun S."/>
            <person name="Cuomo C.A."/>
            <person name="Heitman J."/>
        </authorList>
    </citation>
    <scope>NUCLEOTIDE SEQUENCE [LARGE SCALE GENOMIC DNA]</scope>
    <source>
        <strain evidence="7 8">CBS 13917</strain>
    </source>
</reference>
<protein>
    <recommendedName>
        <fullName evidence="4">2-dehydropantoate 2-reductase</fullName>
        <ecNumber evidence="4">1.1.1.169</ecNumber>
    </recommendedName>
    <alternativeName>
        <fullName evidence="4">Ketopantoate reductase</fullName>
    </alternativeName>
</protein>
<dbReference type="InterPro" id="IPR003710">
    <property type="entry name" value="ApbA"/>
</dbReference>
<dbReference type="GO" id="GO:0008677">
    <property type="term" value="F:2-dehydropantoate 2-reductase activity"/>
    <property type="evidence" value="ECO:0007669"/>
    <property type="project" value="UniProtKB-EC"/>
</dbReference>
<dbReference type="EMBL" id="JBCAWK010000004">
    <property type="protein sequence ID" value="KAK8861215.1"/>
    <property type="molecule type" value="Genomic_DNA"/>
</dbReference>
<dbReference type="NCBIfam" id="TIGR00745">
    <property type="entry name" value="apbA_panE"/>
    <property type="match status" value="1"/>
</dbReference>
<dbReference type="KEGG" id="kne:92179293"/>
<dbReference type="PANTHER" id="PTHR21708:SF30">
    <property type="entry name" value="2-DEHYDROPANTOATE 2-REDUCTASE-RELATED"/>
    <property type="match status" value="1"/>
</dbReference>
<dbReference type="Proteomes" id="UP001388673">
    <property type="component" value="Unassembled WGS sequence"/>
</dbReference>
<accession>A0AAW0YPU3</accession>
<dbReference type="RefSeq" id="XP_066803840.1">
    <property type="nucleotide sequence ID" value="XM_066945151.1"/>
</dbReference>
<evidence type="ECO:0000256" key="2">
    <source>
        <dbReference type="ARBA" id="ARBA00022857"/>
    </source>
</evidence>
<feature type="domain" description="Ketopantoate reductase N-terminal" evidence="5">
    <location>
        <begin position="7"/>
        <end position="148"/>
    </location>
</feature>
<comment type="caution">
    <text evidence="7">The sequence shown here is derived from an EMBL/GenBank/DDBJ whole genome shotgun (WGS) entry which is preliminary data.</text>
</comment>
<dbReference type="InterPro" id="IPR008927">
    <property type="entry name" value="6-PGluconate_DH-like_C_sf"/>
</dbReference>
<sequence length="335" mass="36217">MSRESVLLFGLGGIGGIYACILHLSDQVDVHVVARSNYDIVKEKGFKLKSSIFGDHEGLKFAGVWKSTEEAAASGTKFLHVLCANKALLDASPSLSDHLRPIITPSLTSIVLLQNGVGAEEPLHASFPSTTIISAVVWTGGKALPGGEGVEQFNREGLTIGVDYLSDDETDREEEDRKLEKLVGWLEKGKGNCTVTKDIQSERWIKVIWNCCWNSLTTATRLKTGPFFASSSQALPLCYAIMEEVCAVARAKGLTIPEGTVKRLIKQCTDVEYPGLPSSMMADNLAKRPMEVEVILGTPVREGQRLGVPVPTLTAIYTIVKALDYGNSHPEAASA</sequence>
<name>A0AAW0YPU3_9TREE</name>
<dbReference type="InterPro" id="IPR013332">
    <property type="entry name" value="KPR_N"/>
</dbReference>
<dbReference type="Gene3D" id="3.40.50.720">
    <property type="entry name" value="NAD(P)-binding Rossmann-like Domain"/>
    <property type="match status" value="1"/>
</dbReference>
<keyword evidence="3 4" id="KW-0560">Oxidoreductase</keyword>
<dbReference type="GO" id="GO:0015940">
    <property type="term" value="P:pantothenate biosynthetic process"/>
    <property type="evidence" value="ECO:0007669"/>
    <property type="project" value="InterPro"/>
</dbReference>
<organism evidence="7 8">
    <name type="scientific">Kwoniella newhampshirensis</name>
    <dbReference type="NCBI Taxonomy" id="1651941"/>
    <lineage>
        <taxon>Eukaryota</taxon>
        <taxon>Fungi</taxon>
        <taxon>Dikarya</taxon>
        <taxon>Basidiomycota</taxon>
        <taxon>Agaricomycotina</taxon>
        <taxon>Tremellomycetes</taxon>
        <taxon>Tremellales</taxon>
        <taxon>Cryptococcaceae</taxon>
        <taxon>Kwoniella</taxon>
    </lineage>
</organism>
<feature type="domain" description="Ketopantoate reductase C-terminal" evidence="6">
    <location>
        <begin position="198"/>
        <end position="323"/>
    </location>
</feature>
<dbReference type="InterPro" id="IPR013752">
    <property type="entry name" value="KPA_reductase"/>
</dbReference>
<evidence type="ECO:0000313" key="7">
    <source>
        <dbReference type="EMBL" id="KAK8861215.1"/>
    </source>
</evidence>
<comment type="similarity">
    <text evidence="1 4">Belongs to the ketopantoate reductase family.</text>
</comment>
<dbReference type="EC" id="1.1.1.169" evidence="4"/>
<proteinExistence type="inferred from homology"/>
<comment type="catalytic activity">
    <reaction evidence="4">
        <text>(R)-pantoate + NADP(+) = 2-dehydropantoate + NADPH + H(+)</text>
        <dbReference type="Rhea" id="RHEA:16233"/>
        <dbReference type="ChEBI" id="CHEBI:11561"/>
        <dbReference type="ChEBI" id="CHEBI:15378"/>
        <dbReference type="ChEBI" id="CHEBI:15980"/>
        <dbReference type="ChEBI" id="CHEBI:57783"/>
        <dbReference type="ChEBI" id="CHEBI:58349"/>
        <dbReference type="EC" id="1.1.1.169"/>
    </reaction>
</comment>
<evidence type="ECO:0000256" key="1">
    <source>
        <dbReference type="ARBA" id="ARBA00007870"/>
    </source>
</evidence>
<evidence type="ECO:0000259" key="6">
    <source>
        <dbReference type="Pfam" id="PF08546"/>
    </source>
</evidence>
<dbReference type="InterPro" id="IPR051402">
    <property type="entry name" value="KPR-Related"/>
</dbReference>
<comment type="function">
    <text evidence="4">Catalyzes the NADPH-dependent reduction of ketopantoate into pantoic acid.</text>
</comment>
<dbReference type="Pfam" id="PF02558">
    <property type="entry name" value="ApbA"/>
    <property type="match status" value="1"/>
</dbReference>
<dbReference type="Pfam" id="PF08546">
    <property type="entry name" value="ApbA_C"/>
    <property type="match status" value="1"/>
</dbReference>
<gene>
    <name evidence="7" type="ORF">IAR55_002034</name>
</gene>
<dbReference type="GO" id="GO:0005737">
    <property type="term" value="C:cytoplasm"/>
    <property type="evidence" value="ECO:0007669"/>
    <property type="project" value="TreeGrafter"/>
</dbReference>
<dbReference type="Gene3D" id="1.10.1040.10">
    <property type="entry name" value="N-(1-d-carboxylethyl)-l-norvaline Dehydrogenase, domain 2"/>
    <property type="match status" value="1"/>
</dbReference>
<evidence type="ECO:0000256" key="3">
    <source>
        <dbReference type="ARBA" id="ARBA00023002"/>
    </source>
</evidence>